<dbReference type="PANTHER" id="PTHR43033">
    <property type="entry name" value="TRNA(ILE)-LYSIDINE SYNTHASE-RELATED"/>
    <property type="match status" value="1"/>
</dbReference>
<comment type="similarity">
    <text evidence="7">Belongs to the tRNA(Ile)-lysidine synthase family.</text>
</comment>
<dbReference type="Pfam" id="PF01171">
    <property type="entry name" value="ATP_bind_3"/>
    <property type="match status" value="1"/>
</dbReference>
<comment type="catalytic activity">
    <reaction evidence="6 7">
        <text>cytidine(34) in tRNA(Ile2) + L-lysine + ATP = lysidine(34) in tRNA(Ile2) + AMP + diphosphate + H(+)</text>
        <dbReference type="Rhea" id="RHEA:43744"/>
        <dbReference type="Rhea" id="RHEA-COMP:10625"/>
        <dbReference type="Rhea" id="RHEA-COMP:10670"/>
        <dbReference type="ChEBI" id="CHEBI:15378"/>
        <dbReference type="ChEBI" id="CHEBI:30616"/>
        <dbReference type="ChEBI" id="CHEBI:32551"/>
        <dbReference type="ChEBI" id="CHEBI:33019"/>
        <dbReference type="ChEBI" id="CHEBI:82748"/>
        <dbReference type="ChEBI" id="CHEBI:83665"/>
        <dbReference type="ChEBI" id="CHEBI:456215"/>
        <dbReference type="EC" id="6.3.4.19"/>
    </reaction>
</comment>
<evidence type="ECO:0000259" key="9">
    <source>
        <dbReference type="Pfam" id="PF01171"/>
    </source>
</evidence>
<dbReference type="EMBL" id="JAUCGQ010000001">
    <property type="protein sequence ID" value="MDM7855353.1"/>
    <property type="molecule type" value="Genomic_DNA"/>
</dbReference>
<proteinExistence type="inferred from homology"/>
<evidence type="ECO:0000256" key="4">
    <source>
        <dbReference type="ARBA" id="ARBA00022741"/>
    </source>
</evidence>
<dbReference type="NCBIfam" id="TIGR02432">
    <property type="entry name" value="lysidine_TilS_N"/>
    <property type="match status" value="1"/>
</dbReference>
<dbReference type="Pfam" id="PF09179">
    <property type="entry name" value="TilS"/>
    <property type="match status" value="1"/>
</dbReference>
<reference evidence="11 12" key="1">
    <citation type="submission" date="2023-06" db="EMBL/GenBank/DDBJ databases">
        <title>Cellulomonas sp. MW4 Whole genome sequence.</title>
        <authorList>
            <person name="Park S."/>
        </authorList>
    </citation>
    <scope>NUCLEOTIDE SEQUENCE [LARGE SCALE GENOMIC DNA]</scope>
    <source>
        <strain evidence="11 12">MW4</strain>
    </source>
</reference>
<comment type="function">
    <text evidence="7">Ligates lysine onto the cytidine present at position 34 of the AUA codon-specific tRNA(Ile) that contains the anticodon CAU, in an ATP-dependent manner. Cytidine is converted to lysidine, thus changing the amino acid specificity of the tRNA from methionine to isoleucine.</text>
</comment>
<dbReference type="InterPro" id="IPR012795">
    <property type="entry name" value="tRNA_Ile_lys_synt_N"/>
</dbReference>
<dbReference type="Proteomes" id="UP001529338">
    <property type="component" value="Unassembled WGS sequence"/>
</dbReference>
<evidence type="ECO:0000256" key="8">
    <source>
        <dbReference type="SAM" id="MobiDB-lite"/>
    </source>
</evidence>
<name>A0ABT7SGN0_9CELL</name>
<dbReference type="InterPro" id="IPR011063">
    <property type="entry name" value="TilS/TtcA_N"/>
</dbReference>
<comment type="subcellular location">
    <subcellularLocation>
        <location evidence="7">Cytoplasm</location>
    </subcellularLocation>
</comment>
<accession>A0ABT7SGN0</accession>
<evidence type="ECO:0000256" key="2">
    <source>
        <dbReference type="ARBA" id="ARBA00022598"/>
    </source>
</evidence>
<dbReference type="GO" id="GO:0032267">
    <property type="term" value="F:tRNA(Ile)-lysidine synthase activity"/>
    <property type="evidence" value="ECO:0007669"/>
    <property type="project" value="UniProtKB-EC"/>
</dbReference>
<dbReference type="InterPro" id="IPR015262">
    <property type="entry name" value="tRNA_Ile_lys_synt_subst-bd"/>
</dbReference>
<dbReference type="RefSeq" id="WP_289455163.1">
    <property type="nucleotide sequence ID" value="NZ_JAUCGQ010000001.1"/>
</dbReference>
<dbReference type="CDD" id="cd01992">
    <property type="entry name" value="TilS_N"/>
    <property type="match status" value="1"/>
</dbReference>
<dbReference type="EC" id="6.3.4.19" evidence="7"/>
<evidence type="ECO:0000259" key="10">
    <source>
        <dbReference type="Pfam" id="PF09179"/>
    </source>
</evidence>
<keyword evidence="4 7" id="KW-0547">Nucleotide-binding</keyword>
<evidence type="ECO:0000256" key="5">
    <source>
        <dbReference type="ARBA" id="ARBA00022840"/>
    </source>
</evidence>
<dbReference type="InterPro" id="IPR012094">
    <property type="entry name" value="tRNA_Ile_lys_synt"/>
</dbReference>
<comment type="domain">
    <text evidence="7">The N-terminal region contains the highly conserved SGGXDS motif, predicted to be a P-loop motif involved in ATP binding.</text>
</comment>
<protein>
    <recommendedName>
        <fullName evidence="7">tRNA(Ile)-lysidine synthase</fullName>
        <ecNumber evidence="7">6.3.4.19</ecNumber>
    </recommendedName>
    <alternativeName>
        <fullName evidence="7">tRNA(Ile)-2-lysyl-cytidine synthase</fullName>
    </alternativeName>
    <alternativeName>
        <fullName evidence="7">tRNA(Ile)-lysidine synthetase</fullName>
    </alternativeName>
</protein>
<sequence length="382" mass="37926">MAQPDPAVAAVRSAVAAGVAGLPPGSLVLVACSGGPDSLALAAALAFVAERGGRTSRVGSRPGPERGGSAASPAGLRAGAVVVDHGLQPGSAAVAERAAGACRRLGLEPVVVRAVRVGAAGGPEAAARDARYAALEDVARECGAAAVLLGHTLDDQAETVLLGLARGSGARSLAGMPAVRVPFRRPLLGLRRATTVAACGALGLEPWHDPTNEADGGPLRSRVRGVVLPVLERELGPGVAEALARSAAQLRADADALDALAVALLAEARVVAASVVDPPGHDDGRPGGADDEGIDAEALAAAPGAVRVRALRLAALATGVPPGALRAEHVDALDALVTRWRGQGPVALPGGLVGRRACGRLFLGAPPARDELPAAADHAQHD</sequence>
<keyword evidence="1 7" id="KW-0963">Cytoplasm</keyword>
<evidence type="ECO:0000256" key="3">
    <source>
        <dbReference type="ARBA" id="ARBA00022694"/>
    </source>
</evidence>
<keyword evidence="3 7" id="KW-0819">tRNA processing</keyword>
<feature type="region of interest" description="Disordered" evidence="8">
    <location>
        <begin position="54"/>
        <end position="73"/>
    </location>
</feature>
<evidence type="ECO:0000313" key="12">
    <source>
        <dbReference type="Proteomes" id="UP001529338"/>
    </source>
</evidence>
<dbReference type="SUPFAM" id="SSF52402">
    <property type="entry name" value="Adenine nucleotide alpha hydrolases-like"/>
    <property type="match status" value="1"/>
</dbReference>
<feature type="domain" description="tRNA(Ile)-lysidine synthase substrate-binding" evidence="10">
    <location>
        <begin position="295"/>
        <end position="361"/>
    </location>
</feature>
<dbReference type="SUPFAM" id="SSF82829">
    <property type="entry name" value="MesJ substrate recognition domain-like"/>
    <property type="match status" value="1"/>
</dbReference>
<evidence type="ECO:0000313" key="11">
    <source>
        <dbReference type="EMBL" id="MDM7855353.1"/>
    </source>
</evidence>
<dbReference type="Gene3D" id="3.40.50.620">
    <property type="entry name" value="HUPs"/>
    <property type="match status" value="1"/>
</dbReference>
<evidence type="ECO:0000256" key="6">
    <source>
        <dbReference type="ARBA" id="ARBA00048539"/>
    </source>
</evidence>
<evidence type="ECO:0000256" key="7">
    <source>
        <dbReference type="HAMAP-Rule" id="MF_01161"/>
    </source>
</evidence>
<gene>
    <name evidence="7 11" type="primary">tilS</name>
    <name evidence="11" type="ORF">QRT04_10470</name>
</gene>
<dbReference type="HAMAP" id="MF_01161">
    <property type="entry name" value="tRNA_Ile_lys_synt"/>
    <property type="match status" value="1"/>
</dbReference>
<organism evidence="11 12">
    <name type="scientific">Cellulomonas alba</name>
    <dbReference type="NCBI Taxonomy" id="3053467"/>
    <lineage>
        <taxon>Bacteria</taxon>
        <taxon>Bacillati</taxon>
        <taxon>Actinomycetota</taxon>
        <taxon>Actinomycetes</taxon>
        <taxon>Micrococcales</taxon>
        <taxon>Cellulomonadaceae</taxon>
        <taxon>Cellulomonas</taxon>
    </lineage>
</organism>
<evidence type="ECO:0000256" key="1">
    <source>
        <dbReference type="ARBA" id="ARBA00022490"/>
    </source>
</evidence>
<feature type="binding site" evidence="7">
    <location>
        <begin position="33"/>
        <end position="38"/>
    </location>
    <ligand>
        <name>ATP</name>
        <dbReference type="ChEBI" id="CHEBI:30616"/>
    </ligand>
</feature>
<dbReference type="PANTHER" id="PTHR43033:SF1">
    <property type="entry name" value="TRNA(ILE)-LYSIDINE SYNTHASE-RELATED"/>
    <property type="match status" value="1"/>
</dbReference>
<feature type="domain" description="tRNA(Ile)-lysidine/2-thiocytidine synthase N-terminal" evidence="9">
    <location>
        <begin position="28"/>
        <end position="215"/>
    </location>
</feature>
<comment type="caution">
    <text evidence="11">The sequence shown here is derived from an EMBL/GenBank/DDBJ whole genome shotgun (WGS) entry which is preliminary data.</text>
</comment>
<keyword evidence="2 7" id="KW-0436">Ligase</keyword>
<keyword evidence="5 7" id="KW-0067">ATP-binding</keyword>
<keyword evidence="12" id="KW-1185">Reference proteome</keyword>
<dbReference type="InterPro" id="IPR014729">
    <property type="entry name" value="Rossmann-like_a/b/a_fold"/>
</dbReference>